<organism evidence="1">
    <name type="scientific">Brassica oleracea</name>
    <name type="common">Wild cabbage</name>
    <dbReference type="NCBI Taxonomy" id="3712"/>
    <lineage>
        <taxon>Eukaryota</taxon>
        <taxon>Viridiplantae</taxon>
        <taxon>Streptophyta</taxon>
        <taxon>Embryophyta</taxon>
        <taxon>Tracheophyta</taxon>
        <taxon>Spermatophyta</taxon>
        <taxon>Magnoliopsida</taxon>
        <taxon>eudicotyledons</taxon>
        <taxon>Gunneridae</taxon>
        <taxon>Pentapetalae</taxon>
        <taxon>rosids</taxon>
        <taxon>malvids</taxon>
        <taxon>Brassicales</taxon>
        <taxon>Brassicaceae</taxon>
        <taxon>Brassiceae</taxon>
        <taxon>Brassica</taxon>
    </lineage>
</organism>
<evidence type="ECO:0000313" key="1">
    <source>
        <dbReference type="EMBL" id="VDC95947.1"/>
    </source>
</evidence>
<dbReference type="EMBL" id="LR031872">
    <property type="protein sequence ID" value="VDC95947.1"/>
    <property type="molecule type" value="Genomic_DNA"/>
</dbReference>
<gene>
    <name evidence="1" type="ORF">BOLC3T18803H</name>
</gene>
<accession>A0A3P6AXZ7</accession>
<reference evidence="1" key="1">
    <citation type="submission" date="2018-11" db="EMBL/GenBank/DDBJ databases">
        <authorList>
            <consortium name="Genoscope - CEA"/>
            <person name="William W."/>
        </authorList>
    </citation>
    <scope>NUCLEOTIDE SEQUENCE</scope>
</reference>
<protein>
    <submittedName>
        <fullName evidence="1">Uncharacterized protein</fullName>
    </submittedName>
</protein>
<sequence length="75" mass="8036">MSVTRTATNGSCMKTTTLCAEQVAGFSHSHRLRNKRLKESGGSSMMRVNPLKAASSVADVTLSFILLLSRGLLLP</sequence>
<dbReference type="AlphaFoldDB" id="A0A3P6AXZ7"/>
<proteinExistence type="predicted"/>
<name>A0A3P6AXZ7_BRAOL</name>